<name>A0A5N6YZF0_9EURO</name>
<reference evidence="3" key="1">
    <citation type="submission" date="2019-04" db="EMBL/GenBank/DDBJ databases">
        <title>Friends and foes A comparative genomics studyof 23 Aspergillus species from section Flavi.</title>
        <authorList>
            <consortium name="DOE Joint Genome Institute"/>
            <person name="Kjaerbolling I."/>
            <person name="Vesth T."/>
            <person name="Frisvad J.C."/>
            <person name="Nybo J.L."/>
            <person name="Theobald S."/>
            <person name="Kildgaard S."/>
            <person name="Isbrandt T."/>
            <person name="Kuo A."/>
            <person name="Sato A."/>
            <person name="Lyhne E.K."/>
            <person name="Kogle M.E."/>
            <person name="Wiebenga A."/>
            <person name="Kun R.S."/>
            <person name="Lubbers R.J."/>
            <person name="Makela M.R."/>
            <person name="Barry K."/>
            <person name="Chovatia M."/>
            <person name="Clum A."/>
            <person name="Daum C."/>
            <person name="Haridas S."/>
            <person name="He G."/>
            <person name="LaButti K."/>
            <person name="Lipzen A."/>
            <person name="Mondo S."/>
            <person name="Riley R."/>
            <person name="Salamov A."/>
            <person name="Simmons B.A."/>
            <person name="Magnuson J.K."/>
            <person name="Henrissat B."/>
            <person name="Mortensen U.H."/>
            <person name="Larsen T.O."/>
            <person name="Devries R.P."/>
            <person name="Grigoriev I.V."/>
            <person name="Machida M."/>
            <person name="Baker S.E."/>
            <person name="Andersen M.R."/>
        </authorList>
    </citation>
    <scope>NUCLEOTIDE SEQUENCE [LARGE SCALE GENOMIC DNA]</scope>
    <source>
        <strain evidence="3">CBS 553.77</strain>
    </source>
</reference>
<protein>
    <submittedName>
        <fullName evidence="2">Uncharacterized protein</fullName>
    </submittedName>
</protein>
<keyword evidence="3" id="KW-1185">Reference proteome</keyword>
<dbReference type="Proteomes" id="UP000327118">
    <property type="component" value="Unassembled WGS sequence"/>
</dbReference>
<evidence type="ECO:0000313" key="3">
    <source>
        <dbReference type="Proteomes" id="UP000327118"/>
    </source>
</evidence>
<accession>A0A5N6YZF0</accession>
<gene>
    <name evidence="2" type="ORF">BDV28DRAFT_152216</name>
</gene>
<proteinExistence type="predicted"/>
<feature type="region of interest" description="Disordered" evidence="1">
    <location>
        <begin position="92"/>
        <end position="118"/>
    </location>
</feature>
<feature type="region of interest" description="Disordered" evidence="1">
    <location>
        <begin position="1"/>
        <end position="44"/>
    </location>
</feature>
<dbReference type="OrthoDB" id="4439444at2759"/>
<evidence type="ECO:0000313" key="2">
    <source>
        <dbReference type="EMBL" id="KAE8349090.1"/>
    </source>
</evidence>
<feature type="compositionally biased region" description="Polar residues" evidence="1">
    <location>
        <begin position="92"/>
        <end position="104"/>
    </location>
</feature>
<organism evidence="2 3">
    <name type="scientific">Aspergillus coremiiformis</name>
    <dbReference type="NCBI Taxonomy" id="138285"/>
    <lineage>
        <taxon>Eukaryota</taxon>
        <taxon>Fungi</taxon>
        <taxon>Dikarya</taxon>
        <taxon>Ascomycota</taxon>
        <taxon>Pezizomycotina</taxon>
        <taxon>Eurotiomycetes</taxon>
        <taxon>Eurotiomycetidae</taxon>
        <taxon>Eurotiales</taxon>
        <taxon>Aspergillaceae</taxon>
        <taxon>Aspergillus</taxon>
        <taxon>Aspergillus subgen. Circumdati</taxon>
    </lineage>
</organism>
<evidence type="ECO:0000256" key="1">
    <source>
        <dbReference type="SAM" id="MobiDB-lite"/>
    </source>
</evidence>
<dbReference type="EMBL" id="ML739348">
    <property type="protein sequence ID" value="KAE8349090.1"/>
    <property type="molecule type" value="Genomic_DNA"/>
</dbReference>
<dbReference type="AlphaFoldDB" id="A0A5N6YZF0"/>
<sequence>MDPQNNNTSEQSSNNHPDHQSNESSTEASTYDTSSTDPFLLSRQSEDSDYYRNFLEQLLDLVCSENQEIVTQLVSIIRSGASQNEILAAISGLQNEDNPTTEENGTMAPDDQGKHSES</sequence>
<feature type="compositionally biased region" description="Polar residues" evidence="1">
    <location>
        <begin position="22"/>
        <end position="37"/>
    </location>
</feature>
<feature type="compositionally biased region" description="Low complexity" evidence="1">
    <location>
        <begin position="1"/>
        <end position="15"/>
    </location>
</feature>